<dbReference type="EMBL" id="CAJNIZ010000001">
    <property type="protein sequence ID" value="CAE7148809.1"/>
    <property type="molecule type" value="Genomic_DNA"/>
</dbReference>
<evidence type="ECO:0000256" key="4">
    <source>
        <dbReference type="ARBA" id="ARBA00023002"/>
    </source>
</evidence>
<evidence type="ECO:0000256" key="5">
    <source>
        <dbReference type="ARBA" id="ARBA00023098"/>
    </source>
</evidence>
<gene>
    <name evidence="9" type="ORF">SPIL2461_LOCUS42</name>
</gene>
<evidence type="ECO:0000259" key="8">
    <source>
        <dbReference type="Pfam" id="PF04909"/>
    </source>
</evidence>
<dbReference type="Gene3D" id="3.20.20.70">
    <property type="entry name" value="Aldolase class I"/>
    <property type="match status" value="1"/>
</dbReference>
<keyword evidence="6" id="KW-0456">Lyase</keyword>
<dbReference type="GO" id="GO:0016829">
    <property type="term" value="F:lyase activity"/>
    <property type="evidence" value="ECO:0007669"/>
    <property type="project" value="UniProtKB-KW"/>
</dbReference>
<dbReference type="PANTHER" id="PTHR11941:SF169">
    <property type="entry name" value="(7AS)-7A-METHYL-1,5-DIOXO-2,3,5,6,7,7A-HEXAHYDRO-1H-INDENE-CARBOXYL-COA HYDROLASE"/>
    <property type="match status" value="1"/>
</dbReference>
<dbReference type="InterPro" id="IPR001753">
    <property type="entry name" value="Enoyl-CoA_hydra/iso"/>
</dbReference>
<dbReference type="InterPro" id="IPR006680">
    <property type="entry name" value="Amidohydro-rel"/>
</dbReference>
<evidence type="ECO:0000256" key="3">
    <source>
        <dbReference type="ARBA" id="ARBA00022643"/>
    </source>
</evidence>
<keyword evidence="10" id="KW-1185">Reference proteome</keyword>
<dbReference type="InterPro" id="IPR029045">
    <property type="entry name" value="ClpP/crotonase-like_dom_sf"/>
</dbReference>
<dbReference type="Gene3D" id="3.20.20.140">
    <property type="entry name" value="Metal-dependent hydrolases"/>
    <property type="match status" value="1"/>
</dbReference>
<evidence type="ECO:0000256" key="2">
    <source>
        <dbReference type="ARBA" id="ARBA00022630"/>
    </source>
</evidence>
<evidence type="ECO:0000313" key="10">
    <source>
        <dbReference type="Proteomes" id="UP000649617"/>
    </source>
</evidence>
<comment type="caution">
    <text evidence="9">The sequence shown here is derived from an EMBL/GenBank/DDBJ whole genome shotgun (WGS) entry which is preliminary data.</text>
</comment>
<protein>
    <recommendedName>
        <fullName evidence="8">Amidohydrolase-related domain-containing protein</fullName>
    </recommendedName>
</protein>
<reference evidence="9" key="1">
    <citation type="submission" date="2021-02" db="EMBL/GenBank/DDBJ databases">
        <authorList>
            <person name="Dougan E. K."/>
            <person name="Rhodes N."/>
            <person name="Thang M."/>
            <person name="Chan C."/>
        </authorList>
    </citation>
    <scope>NUCLEOTIDE SEQUENCE</scope>
</reference>
<keyword evidence="5" id="KW-0443">Lipid metabolism</keyword>
<evidence type="ECO:0000256" key="1">
    <source>
        <dbReference type="ARBA" id="ARBA00005254"/>
    </source>
</evidence>
<keyword evidence="3" id="KW-0288">FMN</keyword>
<comment type="similarity">
    <text evidence="1 7">Belongs to the enoyl-CoA hydratase/isomerase family.</text>
</comment>
<dbReference type="PROSITE" id="PS00166">
    <property type="entry name" value="ENOYL_COA_HYDRATASE"/>
    <property type="match status" value="1"/>
</dbReference>
<dbReference type="InterPro" id="IPR014748">
    <property type="entry name" value="Enoyl-CoA_hydra_C"/>
</dbReference>
<dbReference type="GO" id="GO:0006635">
    <property type="term" value="P:fatty acid beta-oxidation"/>
    <property type="evidence" value="ECO:0007669"/>
    <property type="project" value="TreeGrafter"/>
</dbReference>
<evidence type="ECO:0000256" key="6">
    <source>
        <dbReference type="ARBA" id="ARBA00023239"/>
    </source>
</evidence>
<dbReference type="OrthoDB" id="10265891at2759"/>
<dbReference type="InterPro" id="IPR013785">
    <property type="entry name" value="Aldolase_TIM"/>
</dbReference>
<dbReference type="InterPro" id="IPR032466">
    <property type="entry name" value="Metal_Hydrolase"/>
</dbReference>
<evidence type="ECO:0000313" key="9">
    <source>
        <dbReference type="EMBL" id="CAE7148809.1"/>
    </source>
</evidence>
<dbReference type="Pfam" id="PF04909">
    <property type="entry name" value="Amidohydro_2"/>
    <property type="match status" value="1"/>
</dbReference>
<dbReference type="InterPro" id="IPR018376">
    <property type="entry name" value="Enoyl-CoA_hyd/isom_CS"/>
</dbReference>
<accession>A0A812IL63</accession>
<dbReference type="CDD" id="cd06558">
    <property type="entry name" value="crotonase-like"/>
    <property type="match status" value="2"/>
</dbReference>
<dbReference type="Pfam" id="PF03060">
    <property type="entry name" value="NMO"/>
    <property type="match status" value="1"/>
</dbReference>
<dbReference type="Proteomes" id="UP000649617">
    <property type="component" value="Unassembled WGS sequence"/>
</dbReference>
<dbReference type="CDD" id="cd04730">
    <property type="entry name" value="NPD_like"/>
    <property type="match status" value="1"/>
</dbReference>
<dbReference type="GO" id="GO:0018580">
    <property type="term" value="F:nitronate monooxygenase activity"/>
    <property type="evidence" value="ECO:0007669"/>
    <property type="project" value="InterPro"/>
</dbReference>
<dbReference type="InterPro" id="IPR004136">
    <property type="entry name" value="NMO"/>
</dbReference>
<name>A0A812IL63_SYMPI</name>
<evidence type="ECO:0000256" key="7">
    <source>
        <dbReference type="RuleBase" id="RU003707"/>
    </source>
</evidence>
<feature type="domain" description="Amidohydrolase-related" evidence="8">
    <location>
        <begin position="515"/>
        <end position="756"/>
    </location>
</feature>
<dbReference type="Gene3D" id="1.10.12.10">
    <property type="entry name" value="Lyase 2-enoyl-coa Hydratase, Chain A, domain 2"/>
    <property type="match status" value="1"/>
</dbReference>
<dbReference type="SUPFAM" id="SSF51412">
    <property type="entry name" value="Inosine monophosphate dehydrogenase (IMPDH)"/>
    <property type="match status" value="1"/>
</dbReference>
<keyword evidence="4" id="KW-0560">Oxidoreductase</keyword>
<dbReference type="PANTHER" id="PTHR11941">
    <property type="entry name" value="ENOYL-COA HYDRATASE-RELATED"/>
    <property type="match status" value="1"/>
</dbReference>
<dbReference type="AlphaFoldDB" id="A0A812IL63"/>
<keyword evidence="2" id="KW-0285">Flavoprotein</keyword>
<dbReference type="SUPFAM" id="SSF51556">
    <property type="entry name" value="Metallo-dependent hydrolases"/>
    <property type="match status" value="1"/>
</dbReference>
<proteinExistence type="inferred from homology"/>
<dbReference type="Gene3D" id="3.90.226.10">
    <property type="entry name" value="2-enoyl-CoA Hydratase, Chain A, domain 1"/>
    <property type="match status" value="2"/>
</dbReference>
<dbReference type="Pfam" id="PF00378">
    <property type="entry name" value="ECH_1"/>
    <property type="match status" value="2"/>
</dbReference>
<sequence>MQTDLCKKLGIDFPIFAFTHCRDVVAAVTNAGGIGVLGAVGFRPEQLAIELDWIDEHVGDRPYGVDVIIPNKYQGQDEKDEEKLRTMISAAIPQGHRDFADELLDAHGVPRLNNEGKTTDRLSMTEATSAPLVDIALQHDNVKLIANALGTPPPEIIRQIQDSGRMVGALCGSPRHAKMHVDASLDFIIAQGGEGGGHTGEIGSMVLWPEVVDVAGDIPVIAAGGIGSGRQMYAALAMGTQGVWCGSLWLTVAEAATTPIEKELLLAANSNETIRSASVTGKPVRMLKNAWTEAWDAGNNPQSLDAPMQMMAVGNAMKRMRRFPEQSRELMFVPVGQIVGRLNHVMNARDVVMQLVEEYLETSDRMNGEHMSVIGIDGRYDEDIGRPQVIPAGIISADGHICEPPNCYVDFIEPKYREDAPRIVEQEDGTEAFVIPGMKKPIALGFIDGAGFGVRERFDRAKKIRFSDIRKAAYDGPARVPFMDQDGLAAEIIYASVGMGLCMHKDPLYKNACMQAYNQWLQSMCADAPTRIFGLAQTAVLSVDSAIADFRKAKEMNMVGMMMPGDPIHEDYDHPDYDALWECATDLDLPVCFHILTGRAGSLHVKPRGHAMNSFLGIIRAVQDIVGLMVLGGVFERHPNLKLVVAESDAGWIPHYMHRMDHAAKIHAEDGIIKGLSQLPSEYVKNNVWATFQDDRTAFESLHMIDYKHLLWASDFPHTDSTWPESLALIADQTAKLNDDQLQAILRDNTATLFNLPAGGVAYLTMNRPERRNALSPQMIVEMANAWRDFRGDDNMRVAILTGTGDKAFCAGADLGLLIPLFSRAREPDDEFDEALIKDRSLMQIALLRDFELYKPVVAAVNGFALAGGTEILQATDFRISAPTAEFGLTEVSRGIVPGGGSLVRLARQIPYCKAMEILLLGERMPAEEALRIGLINEIVAAENLQSRAAEVAGRIAENGPLAVAACKEAVIRTSGLALEQAFPIETEISARIMRTEATSKPKLKVALDDDHVATVELTNGDYNFFDMEMLMGLAEAFETLDDTAACRAILLCASGKAFCAGADFQGGKNGANPAGLGNLDKGSGLSGHLYEQAVRLFATKKPIVAAIHGAAIGGGLGLALVADLRVGCPQTRMAANFTQLGIHPGFGLSFTLPRIVGQQSAYDMFYTGRRVTGEEAFAIGLLDQFVDQAEVRPVAQLKAAQIAGAAPQAVMSVRETLRGNFAEAVRNATDRELSEQNWLLRTQDAAEGVRAVSERRAGKFTGN</sequence>
<dbReference type="SUPFAM" id="SSF52096">
    <property type="entry name" value="ClpP/crotonase"/>
    <property type="match status" value="2"/>
</dbReference>
<organism evidence="9 10">
    <name type="scientific">Symbiodinium pilosum</name>
    <name type="common">Dinoflagellate</name>
    <dbReference type="NCBI Taxonomy" id="2952"/>
    <lineage>
        <taxon>Eukaryota</taxon>
        <taxon>Sar</taxon>
        <taxon>Alveolata</taxon>
        <taxon>Dinophyceae</taxon>
        <taxon>Suessiales</taxon>
        <taxon>Symbiodiniaceae</taxon>
        <taxon>Symbiodinium</taxon>
    </lineage>
</organism>
<dbReference type="GO" id="GO:0016787">
    <property type="term" value="F:hydrolase activity"/>
    <property type="evidence" value="ECO:0007669"/>
    <property type="project" value="InterPro"/>
</dbReference>